<accession>A0A2Z4G7F1</accession>
<organism evidence="2 3">
    <name type="scientific">Arcticibacterium luteifluviistationis</name>
    <dbReference type="NCBI Taxonomy" id="1784714"/>
    <lineage>
        <taxon>Bacteria</taxon>
        <taxon>Pseudomonadati</taxon>
        <taxon>Bacteroidota</taxon>
        <taxon>Cytophagia</taxon>
        <taxon>Cytophagales</taxon>
        <taxon>Leadbetterellaceae</taxon>
        <taxon>Arcticibacterium</taxon>
    </lineage>
</organism>
<dbReference type="NCBIfam" id="NF033859">
    <property type="entry name" value="SMEK_N"/>
    <property type="match status" value="1"/>
</dbReference>
<evidence type="ECO:0000313" key="2">
    <source>
        <dbReference type="EMBL" id="AWV97035.1"/>
    </source>
</evidence>
<protein>
    <recommendedName>
        <fullName evidence="1">SMEK domain-containing protein</fullName>
    </recommendedName>
</protein>
<dbReference type="AlphaFoldDB" id="A0A2Z4G7F1"/>
<reference evidence="2 3" key="1">
    <citation type="submission" date="2018-05" db="EMBL/GenBank/DDBJ databases">
        <title>Complete genome sequence of Arcticibacterium luteifluviistationis SM1504T, a cytophagaceae bacterium isolated from Arctic surface seawater.</title>
        <authorList>
            <person name="Li Y."/>
            <person name="Qin Q.-L."/>
        </authorList>
    </citation>
    <scope>NUCLEOTIDE SEQUENCE [LARGE SCALE GENOMIC DNA]</scope>
    <source>
        <strain evidence="2 3">SM1504</strain>
    </source>
</reference>
<dbReference type="Pfam" id="PF21941">
    <property type="entry name" value="SMEK_N"/>
    <property type="match status" value="1"/>
</dbReference>
<dbReference type="Proteomes" id="UP000249873">
    <property type="component" value="Chromosome"/>
</dbReference>
<gene>
    <name evidence="2" type="ORF">DJ013_02115</name>
</gene>
<keyword evidence="3" id="KW-1185">Reference proteome</keyword>
<dbReference type="RefSeq" id="WP_111370137.1">
    <property type="nucleotide sequence ID" value="NZ_CP029480.1"/>
</dbReference>
<dbReference type="KEGG" id="als:DJ013_02115"/>
<feature type="domain" description="SMEK" evidence="1">
    <location>
        <begin position="10"/>
        <end position="148"/>
    </location>
</feature>
<dbReference type="OrthoDB" id="9783370at2"/>
<dbReference type="EMBL" id="CP029480">
    <property type="protein sequence ID" value="AWV97035.1"/>
    <property type="molecule type" value="Genomic_DNA"/>
</dbReference>
<name>A0A2Z4G7F1_9BACT</name>
<sequence length="261" mass="30154">MKQQKLLLSISNLLSRFKVQVGILNANSMLDINVVSEFFLIPLLNEIYDCDFTNANLIKKNYPAVDLVDRKNKIAIQITSTSSVTKVRKTLEKIIQNNLQKIYNNFFIIIITSKQEKYNTSILDKATQGRFQFTNDNVIDVEGLFQLIASLGLTKIEKIEEYLKSQFTDVETTNFVLNTNIPSIINKIDNPQDEYLKSKLKTAYNARQEWYEKKAYLETNLPSISDLNQKFSIEKQISECNKKILIYEKDIVTTANQINNE</sequence>
<evidence type="ECO:0000259" key="1">
    <source>
        <dbReference type="Pfam" id="PF21941"/>
    </source>
</evidence>
<evidence type="ECO:0000313" key="3">
    <source>
        <dbReference type="Proteomes" id="UP000249873"/>
    </source>
</evidence>
<proteinExistence type="predicted"/>
<dbReference type="InterPro" id="IPR047740">
    <property type="entry name" value="SMEK_dom"/>
</dbReference>